<reference evidence="1 2" key="1">
    <citation type="submission" date="2019-10" db="EMBL/GenBank/DDBJ databases">
        <title>Comparative genomics of sulfur disproportionating microorganisms.</title>
        <authorList>
            <person name="Ward L.M."/>
            <person name="Bertran E."/>
            <person name="Johnston D."/>
        </authorList>
    </citation>
    <scope>NUCLEOTIDE SEQUENCE [LARGE SCALE GENOMIC DNA]</scope>
    <source>
        <strain evidence="1 2">DSM 14055</strain>
    </source>
</reference>
<dbReference type="AlphaFoldDB" id="A0A6N7IQD0"/>
<evidence type="ECO:0000313" key="2">
    <source>
        <dbReference type="Proteomes" id="UP000441717"/>
    </source>
</evidence>
<gene>
    <name evidence="1" type="ORF">GFC01_08105</name>
</gene>
<dbReference type="Pfam" id="PF08282">
    <property type="entry name" value="Hydrolase_3"/>
    <property type="match status" value="1"/>
</dbReference>
<dbReference type="RefSeq" id="WP_152946152.1">
    <property type="nucleotide sequence ID" value="NZ_WHYR01000018.1"/>
</dbReference>
<dbReference type="GO" id="GO:0016791">
    <property type="term" value="F:phosphatase activity"/>
    <property type="evidence" value="ECO:0007669"/>
    <property type="project" value="UniProtKB-ARBA"/>
</dbReference>
<dbReference type="InterPro" id="IPR023214">
    <property type="entry name" value="HAD_sf"/>
</dbReference>
<dbReference type="Proteomes" id="UP000441717">
    <property type="component" value="Unassembled WGS sequence"/>
</dbReference>
<dbReference type="OrthoDB" id="9781413at2"/>
<dbReference type="EMBL" id="WHYR01000018">
    <property type="protein sequence ID" value="MQL52234.1"/>
    <property type="molecule type" value="Genomic_DNA"/>
</dbReference>
<keyword evidence="2" id="KW-1185">Reference proteome</keyword>
<dbReference type="GO" id="GO:0000287">
    <property type="term" value="F:magnesium ion binding"/>
    <property type="evidence" value="ECO:0007669"/>
    <property type="project" value="TreeGrafter"/>
</dbReference>
<accession>A0A6N7IQD0</accession>
<name>A0A6N7IQD0_9FIRM</name>
<dbReference type="GO" id="GO:0005829">
    <property type="term" value="C:cytosol"/>
    <property type="evidence" value="ECO:0007669"/>
    <property type="project" value="TreeGrafter"/>
</dbReference>
<dbReference type="NCBIfam" id="TIGR00099">
    <property type="entry name" value="Cof-subfamily"/>
    <property type="match status" value="1"/>
</dbReference>
<evidence type="ECO:0000313" key="1">
    <source>
        <dbReference type="EMBL" id="MQL52234.1"/>
    </source>
</evidence>
<dbReference type="InterPro" id="IPR000150">
    <property type="entry name" value="Cof"/>
</dbReference>
<dbReference type="InterPro" id="IPR036412">
    <property type="entry name" value="HAD-like_sf"/>
</dbReference>
<dbReference type="SFLD" id="SFLDG01140">
    <property type="entry name" value="C2.B:_Phosphomannomutase_and_P"/>
    <property type="match status" value="1"/>
</dbReference>
<proteinExistence type="predicted"/>
<dbReference type="Gene3D" id="3.40.50.1000">
    <property type="entry name" value="HAD superfamily/HAD-like"/>
    <property type="match status" value="1"/>
</dbReference>
<dbReference type="CDD" id="cd07516">
    <property type="entry name" value="HAD_Pase"/>
    <property type="match status" value="1"/>
</dbReference>
<dbReference type="PANTHER" id="PTHR10000">
    <property type="entry name" value="PHOSPHOSERINE PHOSPHATASE"/>
    <property type="match status" value="1"/>
</dbReference>
<dbReference type="PANTHER" id="PTHR10000:SF8">
    <property type="entry name" value="HAD SUPERFAMILY HYDROLASE-LIKE, TYPE 3"/>
    <property type="match status" value="1"/>
</dbReference>
<keyword evidence="1" id="KW-0378">Hydrolase</keyword>
<dbReference type="SFLD" id="SFLDS00003">
    <property type="entry name" value="Haloacid_Dehalogenase"/>
    <property type="match status" value="1"/>
</dbReference>
<dbReference type="Gene3D" id="3.30.1240.10">
    <property type="match status" value="1"/>
</dbReference>
<protein>
    <submittedName>
        <fullName evidence="1">Cof-type HAD-IIB family hydrolase</fullName>
    </submittedName>
</protein>
<dbReference type="SUPFAM" id="SSF56784">
    <property type="entry name" value="HAD-like"/>
    <property type="match status" value="1"/>
</dbReference>
<dbReference type="NCBIfam" id="TIGR01484">
    <property type="entry name" value="HAD-SF-IIB"/>
    <property type="match status" value="1"/>
</dbReference>
<comment type="caution">
    <text evidence="1">The sequence shown here is derived from an EMBL/GenBank/DDBJ whole genome shotgun (WGS) entry which is preliminary data.</text>
</comment>
<organism evidence="1 2">
    <name type="scientific">Desulfofundulus thermobenzoicus</name>
    <dbReference type="NCBI Taxonomy" id="29376"/>
    <lineage>
        <taxon>Bacteria</taxon>
        <taxon>Bacillati</taxon>
        <taxon>Bacillota</taxon>
        <taxon>Clostridia</taxon>
        <taxon>Eubacteriales</taxon>
        <taxon>Peptococcaceae</taxon>
        <taxon>Desulfofundulus</taxon>
    </lineage>
</organism>
<sequence length="285" mass="31022">MPEYKLLAVDLDDTLLDKNLRISDETREALARAQRSGVVVTLATGRMFRAALPFAVELKINAPIITYQGALVKHPVTGEVVLHRPVPLDYALDIMDRVNAYGYHMNIYLDDRLYVARHTEQSRLYQSISRVEAEEVGPLIPFLERAGQDPTKVLVIAREEELDALAAQLKPVYGDKLHITKSKPYFLEFSHPAATKGHALAAVAGYYGLEPGQVIAVGDSYNDLEMIEWAGLGVAVANARPEIQARADVVTASNEEGGVARVVERFILGIRGNGYPGGAGGGTTG</sequence>
<dbReference type="InterPro" id="IPR006379">
    <property type="entry name" value="HAD-SF_hydro_IIB"/>
</dbReference>